<protein>
    <recommendedName>
        <fullName evidence="4 8">Acid phosphatase</fullName>
        <ecNumber evidence="4 8">3.1.3.2</ecNumber>
    </recommendedName>
</protein>
<accession>A0A0S2KGN3</accession>
<feature type="domain" description="Phosphatidic acid phosphatase type 2/haloperoxidase" evidence="10">
    <location>
        <begin position="122"/>
        <end position="234"/>
    </location>
</feature>
<dbReference type="STRING" id="1249552.PS2015_2833"/>
<evidence type="ECO:0000256" key="9">
    <source>
        <dbReference type="SAM" id="SignalP"/>
    </source>
</evidence>
<dbReference type="SUPFAM" id="SSF48317">
    <property type="entry name" value="Acid phosphatase/Vanadium-dependent haloperoxidase"/>
    <property type="match status" value="1"/>
</dbReference>
<dbReference type="InterPro" id="IPR001011">
    <property type="entry name" value="Acid_Pase_classA_bac"/>
</dbReference>
<dbReference type="PIRSF" id="PIRSF000897">
    <property type="entry name" value="Acid_Ptase_ClsA"/>
    <property type="match status" value="1"/>
</dbReference>
<keyword evidence="7 8" id="KW-0378">Hydrolase</keyword>
<dbReference type="Proteomes" id="UP000065641">
    <property type="component" value="Chromosome"/>
</dbReference>
<keyword evidence="5 9" id="KW-0732">Signal</keyword>
<dbReference type="GO" id="GO:0030288">
    <property type="term" value="C:outer membrane-bounded periplasmic space"/>
    <property type="evidence" value="ECO:0007669"/>
    <property type="project" value="InterPro"/>
</dbReference>
<gene>
    <name evidence="11" type="ORF">PS2015_2833</name>
</gene>
<dbReference type="InterPro" id="IPR036938">
    <property type="entry name" value="PAP2/HPO_sf"/>
</dbReference>
<dbReference type="EC" id="3.1.3.2" evidence="4 8"/>
<evidence type="ECO:0000256" key="6">
    <source>
        <dbReference type="ARBA" id="ARBA00022764"/>
    </source>
</evidence>
<evidence type="ECO:0000256" key="5">
    <source>
        <dbReference type="ARBA" id="ARBA00022729"/>
    </source>
</evidence>
<evidence type="ECO:0000256" key="2">
    <source>
        <dbReference type="ARBA" id="ARBA00004418"/>
    </source>
</evidence>
<evidence type="ECO:0000313" key="12">
    <source>
        <dbReference type="Proteomes" id="UP000065641"/>
    </source>
</evidence>
<name>A0A0S2KGN3_9GAMM</name>
<dbReference type="PATRIC" id="fig|1249552.3.peg.2860"/>
<reference evidence="11 12" key="1">
    <citation type="submission" date="2015-11" db="EMBL/GenBank/DDBJ databases">
        <authorList>
            <person name="Zhang Y."/>
            <person name="Guo Z."/>
        </authorList>
    </citation>
    <scope>NUCLEOTIDE SEQUENCE [LARGE SCALE GENOMIC DNA]</scope>
    <source>
        <strain evidence="11 12">KCTC 32221</strain>
    </source>
</reference>
<dbReference type="InterPro" id="IPR000326">
    <property type="entry name" value="PAP2/HPO"/>
</dbReference>
<dbReference type="GO" id="GO:0003993">
    <property type="term" value="F:acid phosphatase activity"/>
    <property type="evidence" value="ECO:0007669"/>
    <property type="project" value="UniProtKB-EC"/>
</dbReference>
<evidence type="ECO:0000256" key="4">
    <source>
        <dbReference type="ARBA" id="ARBA00012646"/>
    </source>
</evidence>
<dbReference type="CDD" id="cd03397">
    <property type="entry name" value="PAP2_acid_phosphatase"/>
    <property type="match status" value="1"/>
</dbReference>
<feature type="signal peptide" evidence="9">
    <location>
        <begin position="1"/>
        <end position="28"/>
    </location>
</feature>
<dbReference type="PRINTS" id="PR00483">
    <property type="entry name" value="BACPHPHTASE"/>
</dbReference>
<proteinExistence type="inferred from homology"/>
<dbReference type="RefSeq" id="WP_082628156.1">
    <property type="nucleotide sequence ID" value="NZ_CP013189.1"/>
</dbReference>
<comment type="subcellular location">
    <subcellularLocation>
        <location evidence="2">Periplasm</location>
    </subcellularLocation>
</comment>
<sequence length="277" mass="30073" precursor="true">MNSNNNRLASRLGLFVLLGVTLMPGLQAQPAPVEEIRPGILRGYLAQSELPNALGIIPPVPEADSAAFAWEQSVNQRLLGLRDTPRWALAVLDNDLSFPSAAGTFSCALDMPINQQDTPYLYQLLRRTLPDAGLATYSAKDHYQRTRPFVTNGEPICAAGQEETLSTDGSYPSGHTAIGWAWALILSELAPERSEEIFKRGLAFGDSRMVCNVHWPMDVIQGQIVAAATVAVLQSNPDFTNDMQQAAREIAAFSGRGMPANRNCEEEAAALVIVVPR</sequence>
<keyword evidence="12" id="KW-1185">Reference proteome</keyword>
<evidence type="ECO:0000259" key="10">
    <source>
        <dbReference type="SMART" id="SM00014"/>
    </source>
</evidence>
<evidence type="ECO:0000313" key="11">
    <source>
        <dbReference type="EMBL" id="ALO47464.1"/>
    </source>
</evidence>
<comment type="similarity">
    <text evidence="3 8">Belongs to the class A bacterial acid phosphatase family.</text>
</comment>
<dbReference type="Gene3D" id="1.20.144.10">
    <property type="entry name" value="Phosphatidic acid phosphatase type 2/haloperoxidase"/>
    <property type="match status" value="1"/>
</dbReference>
<dbReference type="SMART" id="SM00014">
    <property type="entry name" value="acidPPc"/>
    <property type="match status" value="1"/>
</dbReference>
<dbReference type="EMBL" id="CP013189">
    <property type="protein sequence ID" value="ALO47464.1"/>
    <property type="molecule type" value="Genomic_DNA"/>
</dbReference>
<evidence type="ECO:0000256" key="8">
    <source>
        <dbReference type="PIRNR" id="PIRNR000897"/>
    </source>
</evidence>
<comment type="catalytic activity">
    <reaction evidence="1 8">
        <text>a phosphate monoester + H2O = an alcohol + phosphate</text>
        <dbReference type="Rhea" id="RHEA:15017"/>
        <dbReference type="ChEBI" id="CHEBI:15377"/>
        <dbReference type="ChEBI" id="CHEBI:30879"/>
        <dbReference type="ChEBI" id="CHEBI:43474"/>
        <dbReference type="ChEBI" id="CHEBI:67140"/>
        <dbReference type="EC" id="3.1.3.2"/>
    </reaction>
</comment>
<dbReference type="PROSITE" id="PS01157">
    <property type="entry name" value="ACID_PHOSPH_CL_A"/>
    <property type="match status" value="1"/>
</dbReference>
<organism evidence="11 12">
    <name type="scientific">Pseudohongiella spirulinae</name>
    <dbReference type="NCBI Taxonomy" id="1249552"/>
    <lineage>
        <taxon>Bacteria</taxon>
        <taxon>Pseudomonadati</taxon>
        <taxon>Pseudomonadota</taxon>
        <taxon>Gammaproteobacteria</taxon>
        <taxon>Pseudomonadales</taxon>
        <taxon>Pseudohongiellaceae</taxon>
        <taxon>Pseudohongiella</taxon>
    </lineage>
</organism>
<keyword evidence="6" id="KW-0574">Periplasm</keyword>
<feature type="chain" id="PRO_5006601608" description="Acid phosphatase" evidence="9">
    <location>
        <begin position="29"/>
        <end position="277"/>
    </location>
</feature>
<dbReference type="InterPro" id="IPR018296">
    <property type="entry name" value="Acid_Pase_classA_bac_CS"/>
</dbReference>
<dbReference type="KEGG" id="pspi:PS2015_2833"/>
<evidence type="ECO:0000256" key="7">
    <source>
        <dbReference type="ARBA" id="ARBA00022801"/>
    </source>
</evidence>
<dbReference type="Pfam" id="PF01569">
    <property type="entry name" value="PAP2"/>
    <property type="match status" value="1"/>
</dbReference>
<evidence type="ECO:0000256" key="3">
    <source>
        <dbReference type="ARBA" id="ARBA00009017"/>
    </source>
</evidence>
<evidence type="ECO:0000256" key="1">
    <source>
        <dbReference type="ARBA" id="ARBA00000032"/>
    </source>
</evidence>
<dbReference type="AlphaFoldDB" id="A0A0S2KGN3"/>